<reference evidence="1 2" key="1">
    <citation type="submission" date="2017-10" db="EMBL/GenBank/DDBJ databases">
        <title>The draft genome sequence of Williamsia sp. BULT 1.1 isolated from the semi-arid grassland soils from South Africa.</title>
        <authorList>
            <person name="Kabwe M.H."/>
            <person name="Govender N."/>
            <person name="Mutseka Lunga P."/>
            <person name="Vikram S."/>
            <person name="Makhalanyane T.P."/>
        </authorList>
    </citation>
    <scope>NUCLEOTIDE SEQUENCE [LARGE SCALE GENOMIC DNA]</scope>
    <source>
        <strain evidence="1 2">BULT 1.1</strain>
    </source>
</reference>
<organism evidence="1 2">
    <name type="scientific">Williamsia marianensis</name>
    <dbReference type="NCBI Taxonomy" id="85044"/>
    <lineage>
        <taxon>Bacteria</taxon>
        <taxon>Bacillati</taxon>
        <taxon>Actinomycetota</taxon>
        <taxon>Actinomycetes</taxon>
        <taxon>Mycobacteriales</taxon>
        <taxon>Nocardiaceae</taxon>
        <taxon>Williamsia</taxon>
    </lineage>
</organism>
<dbReference type="RefSeq" id="WP_099383998.1">
    <property type="nucleotide sequence ID" value="NZ_PEBD01000010.1"/>
</dbReference>
<comment type="caution">
    <text evidence="1">The sequence shown here is derived from an EMBL/GenBank/DDBJ whole genome shotgun (WGS) entry which is preliminary data.</text>
</comment>
<evidence type="ECO:0000313" key="2">
    <source>
        <dbReference type="Proteomes" id="UP000225108"/>
    </source>
</evidence>
<sequence>MVVVLAVALAAVLSFNGGNNSDPFAGPSSSTQGPVTTTGRLDGTAEENAVQAAAERRVQLINDQDAIGLHDMACAADSRTESVAGYQQLFDRNGSITARIDIQDVTVSGIVGKIDGVMTIESETGEVHWAFRNEEDQWRFCPSLSERSTADEPEGGGIITG</sequence>
<dbReference type="AlphaFoldDB" id="A0A2G3PIT4"/>
<dbReference type="EMBL" id="PEBD01000010">
    <property type="protein sequence ID" value="PHV65663.1"/>
    <property type="molecule type" value="Genomic_DNA"/>
</dbReference>
<name>A0A2G3PIT4_WILMA</name>
<gene>
    <name evidence="1" type="ORF">CSW57_18170</name>
</gene>
<protein>
    <submittedName>
        <fullName evidence="1">Uncharacterized protein</fullName>
    </submittedName>
</protein>
<dbReference type="Proteomes" id="UP000225108">
    <property type="component" value="Unassembled WGS sequence"/>
</dbReference>
<proteinExistence type="predicted"/>
<evidence type="ECO:0000313" key="1">
    <source>
        <dbReference type="EMBL" id="PHV65663.1"/>
    </source>
</evidence>
<accession>A0A2G3PIT4</accession>